<proteinExistence type="predicted"/>
<sequence length="147" mass="16057">MHLDVLVVSWSVTAMWEYQMADGSASYVGRPDFDALLGTRMAEFEEMAAQYGTTVLWTTYAPKEPAAGGERWTAPKTADQMAAVVLQRPCTSDLRMLVRAEPGYRWYQDGYHFTPTGAARAVASMTSSALRCALLDPSGPDVLPGKS</sequence>
<evidence type="ECO:0000313" key="1">
    <source>
        <dbReference type="EMBL" id="CAB4898202.1"/>
    </source>
</evidence>
<dbReference type="AlphaFoldDB" id="A0A6J7FR33"/>
<gene>
    <name evidence="1" type="ORF">UFOPK3376_03274</name>
</gene>
<name>A0A6J7FR33_9ZZZZ</name>
<organism evidence="1">
    <name type="scientific">freshwater metagenome</name>
    <dbReference type="NCBI Taxonomy" id="449393"/>
    <lineage>
        <taxon>unclassified sequences</taxon>
        <taxon>metagenomes</taxon>
        <taxon>ecological metagenomes</taxon>
    </lineage>
</organism>
<accession>A0A6J7FR33</accession>
<protein>
    <submittedName>
        <fullName evidence="1">Unannotated protein</fullName>
    </submittedName>
</protein>
<reference evidence="1" key="1">
    <citation type="submission" date="2020-05" db="EMBL/GenBank/DDBJ databases">
        <authorList>
            <person name="Chiriac C."/>
            <person name="Salcher M."/>
            <person name="Ghai R."/>
            <person name="Kavagutti S V."/>
        </authorList>
    </citation>
    <scope>NUCLEOTIDE SEQUENCE</scope>
</reference>
<dbReference type="EMBL" id="CAFBLP010000162">
    <property type="protein sequence ID" value="CAB4898202.1"/>
    <property type="molecule type" value="Genomic_DNA"/>
</dbReference>